<gene>
    <name evidence="1" type="ORF">N802_11700</name>
</gene>
<dbReference type="Proteomes" id="UP000030002">
    <property type="component" value="Unassembled WGS sequence"/>
</dbReference>
<dbReference type="RefSeq" id="WP_035919559.1">
    <property type="nucleotide sequence ID" value="NZ_AVPJ01000035.1"/>
</dbReference>
<evidence type="ECO:0000313" key="1">
    <source>
        <dbReference type="EMBL" id="KGN29631.1"/>
    </source>
</evidence>
<proteinExistence type="predicted"/>
<reference evidence="1 2" key="1">
    <citation type="submission" date="2013-08" db="EMBL/GenBank/DDBJ databases">
        <title>The genome sequence of Knoellia sinensis.</title>
        <authorList>
            <person name="Zhu W."/>
            <person name="Wang G."/>
        </authorList>
    </citation>
    <scope>NUCLEOTIDE SEQUENCE [LARGE SCALE GENOMIC DNA]</scope>
    <source>
        <strain evidence="1 2">KCTC 19936</strain>
    </source>
</reference>
<protein>
    <submittedName>
        <fullName evidence="1">Uncharacterized protein</fullName>
    </submittedName>
</protein>
<dbReference type="EMBL" id="AVPJ01000035">
    <property type="protein sequence ID" value="KGN29631.1"/>
    <property type="molecule type" value="Genomic_DNA"/>
</dbReference>
<organism evidence="1 2">
    <name type="scientific">Knoellia sinensis KCTC 19936</name>
    <dbReference type="NCBI Taxonomy" id="1385520"/>
    <lineage>
        <taxon>Bacteria</taxon>
        <taxon>Bacillati</taxon>
        <taxon>Actinomycetota</taxon>
        <taxon>Actinomycetes</taxon>
        <taxon>Micrococcales</taxon>
        <taxon>Intrasporangiaceae</taxon>
        <taxon>Knoellia</taxon>
    </lineage>
</organism>
<accession>A0A0A0J1W4</accession>
<dbReference type="AlphaFoldDB" id="A0A0A0J1W4"/>
<comment type="caution">
    <text evidence="1">The sequence shown here is derived from an EMBL/GenBank/DDBJ whole genome shotgun (WGS) entry which is preliminary data.</text>
</comment>
<keyword evidence="2" id="KW-1185">Reference proteome</keyword>
<name>A0A0A0J1W4_9MICO</name>
<evidence type="ECO:0000313" key="2">
    <source>
        <dbReference type="Proteomes" id="UP000030002"/>
    </source>
</evidence>
<sequence>MTIEETSTVQNHVRLNLPQRVADDLISDRTGVRVLRTRGGGLTDAVTIAVESINTGSAAVSVVVAAATCRRLAQAFIRHRRPADPNRASVRITIGDRSELLEVDLTDPGAEDLLFDFFVEAINAKQVGS</sequence>